<keyword evidence="3" id="KW-1185">Reference proteome</keyword>
<dbReference type="InterPro" id="IPR006315">
    <property type="entry name" value="OM_autotransptr_brl_dom"/>
</dbReference>
<name>A0ABY2Y437_9HYPH</name>
<proteinExistence type="predicted"/>
<dbReference type="Proteomes" id="UP000312784">
    <property type="component" value="Unassembled WGS sequence"/>
</dbReference>
<dbReference type="InterPro" id="IPR005546">
    <property type="entry name" value="Autotransporte_beta"/>
</dbReference>
<dbReference type="Pfam" id="PF03797">
    <property type="entry name" value="Autotransporter"/>
    <property type="match status" value="1"/>
</dbReference>
<dbReference type="Gene3D" id="2.40.128.130">
    <property type="entry name" value="Autotransporter beta-domain"/>
    <property type="match status" value="1"/>
</dbReference>
<evidence type="ECO:0000259" key="1">
    <source>
        <dbReference type="PROSITE" id="PS51208"/>
    </source>
</evidence>
<reference evidence="2 3" key="1">
    <citation type="submission" date="2019-06" db="EMBL/GenBank/DDBJ databases">
        <title>Ochrobactrum cricket sp.nov., isolated from the insect Teleogryllus occipitalis living in deserted cropland.</title>
        <authorList>
            <person name="Hu M."/>
        </authorList>
    </citation>
    <scope>NUCLEOTIDE SEQUENCE [LARGE SCALE GENOMIC DNA]</scope>
    <source>
        <strain evidence="2 3">LCB8</strain>
    </source>
</reference>
<dbReference type="InterPro" id="IPR036709">
    <property type="entry name" value="Autotransporte_beta_dom_sf"/>
</dbReference>
<accession>A0ABY2Y437</accession>
<protein>
    <submittedName>
        <fullName evidence="2">Autotransporter outer membrane beta-barrel domain-containing protein</fullName>
    </submittedName>
</protein>
<evidence type="ECO:0000313" key="3">
    <source>
        <dbReference type="Proteomes" id="UP000312784"/>
    </source>
</evidence>
<organism evidence="2 3">
    <name type="scientific">Ochrobactrum teleogrylli</name>
    <dbReference type="NCBI Taxonomy" id="2479765"/>
    <lineage>
        <taxon>Bacteria</taxon>
        <taxon>Pseudomonadati</taxon>
        <taxon>Pseudomonadota</taxon>
        <taxon>Alphaproteobacteria</taxon>
        <taxon>Hyphomicrobiales</taxon>
        <taxon>Brucellaceae</taxon>
        <taxon>Brucella/Ochrobactrum group</taxon>
        <taxon>Ochrobactrum</taxon>
    </lineage>
</organism>
<dbReference type="InterPro" id="IPR051551">
    <property type="entry name" value="Autotransporter_adhesion"/>
</dbReference>
<feature type="domain" description="Autotransporter" evidence="1">
    <location>
        <begin position="1"/>
        <end position="180"/>
    </location>
</feature>
<dbReference type="PANTHER" id="PTHR35037:SF3">
    <property type="entry name" value="C-TERMINAL REGION OF AIDA-LIKE PROTEIN"/>
    <property type="match status" value="1"/>
</dbReference>
<dbReference type="EMBL" id="VEWL01000006">
    <property type="protein sequence ID" value="TNV16061.1"/>
    <property type="molecule type" value="Genomic_DNA"/>
</dbReference>
<sequence length="180" mass="20339">MNWYNNDFYSSSASRSIADDKDARGYSLSIETGQKIAISDRWSVIPQLQLLWSSLRADRFRDVWNVDINLSKGQYLTGRAGLSLDHGRSWYSQNGTLSRASVAGIVNIYQEMIDDSVVRISDIKLDTKTDRTWGGIGINGNYSWRDDKYSVYANSGIDTSLNNFSDSYSFNGALGFRAKW</sequence>
<dbReference type="SUPFAM" id="SSF103515">
    <property type="entry name" value="Autotransporter"/>
    <property type="match status" value="1"/>
</dbReference>
<dbReference type="NCBIfam" id="TIGR01414">
    <property type="entry name" value="autotrans_barl"/>
    <property type="match status" value="1"/>
</dbReference>
<gene>
    <name evidence="2" type="ORF">FIC94_11565</name>
</gene>
<dbReference type="PANTHER" id="PTHR35037">
    <property type="entry name" value="C-TERMINAL REGION OF AIDA-LIKE PROTEIN"/>
    <property type="match status" value="1"/>
</dbReference>
<evidence type="ECO:0000313" key="2">
    <source>
        <dbReference type="EMBL" id="TNV16061.1"/>
    </source>
</evidence>
<dbReference type="PROSITE" id="PS51208">
    <property type="entry name" value="AUTOTRANSPORTER"/>
    <property type="match status" value="1"/>
</dbReference>
<comment type="caution">
    <text evidence="2">The sequence shown here is derived from an EMBL/GenBank/DDBJ whole genome shotgun (WGS) entry which is preliminary data.</text>
</comment>